<sequence>MPEHDPGAAGAVLFVNRFTVHASPEEFEEVFARTSEFMATRPGFLRHTLARHVGRPGHYVNVAEWEDAESFEAAVAHPGFRPHAAGLRALSTSEPALYATRRTRVADRPAHRDPA</sequence>
<dbReference type="Proteomes" id="UP000267900">
    <property type="component" value="Chromosome"/>
</dbReference>
<proteinExistence type="predicted"/>
<reference evidence="2 3" key="1">
    <citation type="submission" date="2018-12" db="EMBL/GenBank/DDBJ databases">
        <title>The whole draft genome of Streptomyce luteoverticillatus CGMCC 15060.</title>
        <authorList>
            <person name="Feng Z."/>
            <person name="Chen G."/>
            <person name="Zhang J."/>
            <person name="Zhu H."/>
            <person name="Yu X."/>
            <person name="Zhang W."/>
            <person name="Zhang X."/>
        </authorList>
    </citation>
    <scope>NUCLEOTIDE SEQUENCE [LARGE SCALE GENOMIC DNA]</scope>
    <source>
        <strain evidence="2 3">CGMCC 15060</strain>
    </source>
</reference>
<dbReference type="EMBL" id="CP034587">
    <property type="protein sequence ID" value="AZQ74566.1"/>
    <property type="molecule type" value="Genomic_DNA"/>
</dbReference>
<organism evidence="2 3">
    <name type="scientific">Streptomyces luteoverticillatus</name>
    <name type="common">Streptoverticillium luteoverticillatus</name>
    <dbReference type="NCBI Taxonomy" id="66425"/>
    <lineage>
        <taxon>Bacteria</taxon>
        <taxon>Bacillati</taxon>
        <taxon>Actinomycetota</taxon>
        <taxon>Actinomycetes</taxon>
        <taxon>Kitasatosporales</taxon>
        <taxon>Streptomycetaceae</taxon>
        <taxon>Streptomyces</taxon>
    </lineage>
</organism>
<dbReference type="AlphaFoldDB" id="A0A3Q9FZW0"/>
<dbReference type="RefSeq" id="WP_126917068.1">
    <property type="nucleotide sequence ID" value="NZ_CP034587.1"/>
</dbReference>
<name>A0A3Q9FZW0_STRLT</name>
<dbReference type="OrthoDB" id="3382888at2"/>
<dbReference type="PROSITE" id="PS51725">
    <property type="entry name" value="ABM"/>
    <property type="match status" value="1"/>
</dbReference>
<gene>
    <name evidence="2" type="ORF">EKH77_28160</name>
</gene>
<dbReference type="InterPro" id="IPR007138">
    <property type="entry name" value="ABM_dom"/>
</dbReference>
<protein>
    <submittedName>
        <fullName evidence="2">Antibiotic biosynthesis monooxygenase</fullName>
    </submittedName>
</protein>
<dbReference type="Gene3D" id="3.30.70.100">
    <property type="match status" value="1"/>
</dbReference>
<evidence type="ECO:0000313" key="3">
    <source>
        <dbReference type="Proteomes" id="UP000267900"/>
    </source>
</evidence>
<feature type="domain" description="ABM" evidence="1">
    <location>
        <begin position="12"/>
        <end position="99"/>
    </location>
</feature>
<dbReference type="SUPFAM" id="SSF54909">
    <property type="entry name" value="Dimeric alpha+beta barrel"/>
    <property type="match status" value="1"/>
</dbReference>
<dbReference type="Pfam" id="PF03992">
    <property type="entry name" value="ABM"/>
    <property type="match status" value="1"/>
</dbReference>
<keyword evidence="2" id="KW-0560">Oxidoreductase</keyword>
<dbReference type="InterPro" id="IPR011008">
    <property type="entry name" value="Dimeric_a/b-barrel"/>
</dbReference>
<evidence type="ECO:0000259" key="1">
    <source>
        <dbReference type="PROSITE" id="PS51725"/>
    </source>
</evidence>
<evidence type="ECO:0000313" key="2">
    <source>
        <dbReference type="EMBL" id="AZQ74566.1"/>
    </source>
</evidence>
<keyword evidence="3" id="KW-1185">Reference proteome</keyword>
<accession>A0A3Q9FZW0</accession>
<dbReference type="GO" id="GO:0004497">
    <property type="term" value="F:monooxygenase activity"/>
    <property type="evidence" value="ECO:0007669"/>
    <property type="project" value="UniProtKB-KW"/>
</dbReference>
<keyword evidence="2" id="KW-0503">Monooxygenase</keyword>